<dbReference type="GO" id="GO:0046872">
    <property type="term" value="F:metal ion binding"/>
    <property type="evidence" value="ECO:0007669"/>
    <property type="project" value="InterPro"/>
</dbReference>
<evidence type="ECO:0000256" key="6">
    <source>
        <dbReference type="ARBA" id="ARBA00023180"/>
    </source>
</evidence>
<evidence type="ECO:0000256" key="5">
    <source>
        <dbReference type="ARBA" id="ARBA00023136"/>
    </source>
</evidence>
<dbReference type="AlphaFoldDB" id="F2ULI8"/>
<protein>
    <recommendedName>
        <fullName evidence="9">Rab-GAP TBC domain-containing protein</fullName>
    </recommendedName>
</protein>
<dbReference type="SUPFAM" id="SSF49329">
    <property type="entry name" value="Cu,Zn superoxide dismutase-like"/>
    <property type="match status" value="1"/>
</dbReference>
<feature type="chain" id="PRO_5003291207" description="Rab-GAP TBC domain-containing protein" evidence="8">
    <location>
        <begin position="30"/>
        <end position="1206"/>
    </location>
</feature>
<dbReference type="InterPro" id="IPR036423">
    <property type="entry name" value="SOD-like_Cu/Zn_dom_sf"/>
</dbReference>
<keyword evidence="5 7" id="KW-0472">Membrane</keyword>
<sequence length="1206" mass="129388">MVRAFKSAMAMLLAVGLVCLLLGSPVAHAQQTLARRVSTTIVGFGSLTISQSSSSDPATVTVNITNSAVDNFGIYQFQSASCANIGSIFNPTAISGCTASSCPVGQLSDRYAEFNTSITVVDQDLTLFGTHTVNGRSFVVRNGTTVLGCANIGPQPQCSPTEYRVAAQTATAAVSCASYTFCNRLVEYETVAATPTTDRACQKFQTSDAAAVIIQGVSKTAFFDVEREARASIEEVLEANTNQNLSVAILRRLFANGTSTSTPSADVVLEIWIAAVDTDTRTPLTRAAVTSALTDLEGQTAASCQTTVQVACACNTSAVVPNATVGVDGCFSFNSGSYCVPQDQQNCPNSFPATTVDLNTFKNTGLRFRNCPTTHTATNCLEQLMAAAVVGVAAPTEVTVDDISIPNVRTPPEIPENLTLSQQGVNALRDGARWWRNLIQPTTLPYNDINYQIQYYRSNSEFDMSRAQTDGIAYGLPFAIMAGVSLVLFVFLPIVMAIMACCRCCSCCLCHECCGGKLDQQDPSRSKCILLTVLTASLCVCLITFAALVVAADAQMTAGVDDVEAAAVSGLDNMNLFKDNTLDQAEDVPGVLFPVVLDGVFGLLDTLNAGIAFGVVDVVGEVSDTLLTLVRSLADEVDTNYERMLDVQALSPNISAKLSELETALQDLDTAHEATRTACYAKMDAGVDVICDSFLPGIPTDVPSFTLDDVITPIIDGLQMIRDSDLRGLADEAEAVLNDIPYEVQDQIDMVTSQITTEAANVQADLDSEIANIRQQADDFTSNDFNIAQKKADIASTFQSAEPYEEYRAMASKAIAGVFIGLGALILIATVAGACSYDSDLDPTQRSSCSDACGRVILGSVGLLVIFSTIIHLIVAILFIMAAVTGKTCDSFDNDEVIRMVADQPANWDNKYLIPSMVNLLLDGLGALNASYVFDPYVFAFQSYSGSANVADLITMSQDLDARGTAIDGIISEIISLQQQQISLLSVVVVSAQNLTTRVQDFARDVAAFEDFFREVAEQAFDVDSIANDVLALAERFATIASNIIRDDIAPCGLMTTTYDDMMSASCDETQKGLDAWWFSMALVSFMSLLLTITGIKRHHVHPAVPLKHTCAVFAFLSRRMCTALYCQGLGMLVAHMLLLLEEEDAFWLLQAILSDLVPGDFYGGNLLGAVTDQRVLRELIRRHVPDVSTAIETSQVELSLITLNW</sequence>
<evidence type="ECO:0000313" key="10">
    <source>
        <dbReference type="EMBL" id="EGD77987.1"/>
    </source>
</evidence>
<dbReference type="PANTHER" id="PTHR22730:SF1">
    <property type="entry name" value="PROMININ-LIKE PROTEIN"/>
    <property type="match status" value="1"/>
</dbReference>
<evidence type="ECO:0000256" key="2">
    <source>
        <dbReference type="ARBA" id="ARBA00006058"/>
    </source>
</evidence>
<dbReference type="Pfam" id="PF05478">
    <property type="entry name" value="Prominin"/>
    <property type="match status" value="1"/>
</dbReference>
<dbReference type="GO" id="GO:0016020">
    <property type="term" value="C:membrane"/>
    <property type="evidence" value="ECO:0007669"/>
    <property type="project" value="UniProtKB-SubCell"/>
</dbReference>
<dbReference type="RefSeq" id="XP_004990049.1">
    <property type="nucleotide sequence ID" value="XM_004989992.1"/>
</dbReference>
<dbReference type="PROSITE" id="PS50086">
    <property type="entry name" value="TBC_RABGAP"/>
    <property type="match status" value="1"/>
</dbReference>
<keyword evidence="6" id="KW-0325">Glycoprotein</keyword>
<dbReference type="InterPro" id="IPR035969">
    <property type="entry name" value="Rab-GAP_TBC_sf"/>
</dbReference>
<dbReference type="InterPro" id="IPR000195">
    <property type="entry name" value="Rab-GAP-TBC_dom"/>
</dbReference>
<evidence type="ECO:0000256" key="3">
    <source>
        <dbReference type="ARBA" id="ARBA00022692"/>
    </source>
</evidence>
<dbReference type="EMBL" id="GL832980">
    <property type="protein sequence ID" value="EGD77987.1"/>
    <property type="molecule type" value="Genomic_DNA"/>
</dbReference>
<dbReference type="GO" id="GO:0006801">
    <property type="term" value="P:superoxide metabolic process"/>
    <property type="evidence" value="ECO:0007669"/>
    <property type="project" value="InterPro"/>
</dbReference>
<dbReference type="Proteomes" id="UP000007799">
    <property type="component" value="Unassembled WGS sequence"/>
</dbReference>
<dbReference type="SUPFAM" id="SSF47923">
    <property type="entry name" value="Ypt/Rab-GAP domain of gyp1p"/>
    <property type="match status" value="1"/>
</dbReference>
<feature type="signal peptide" evidence="8">
    <location>
        <begin position="1"/>
        <end position="29"/>
    </location>
</feature>
<evidence type="ECO:0000256" key="1">
    <source>
        <dbReference type="ARBA" id="ARBA00004141"/>
    </source>
</evidence>
<dbReference type="KEGG" id="sre:PTSG_09622"/>
<reference evidence="10" key="1">
    <citation type="submission" date="2009-08" db="EMBL/GenBank/DDBJ databases">
        <title>Annotation of Salpingoeca rosetta.</title>
        <authorList>
            <consortium name="The Broad Institute Genome Sequencing Platform"/>
            <person name="Russ C."/>
            <person name="Cuomo C."/>
            <person name="Burger G."/>
            <person name="Gray M.W."/>
            <person name="Holland P.W.H."/>
            <person name="King N."/>
            <person name="Lang F.B.F."/>
            <person name="Roger A.J."/>
            <person name="Ruiz-Trillo I."/>
            <person name="Young S.K."/>
            <person name="Zeng Q."/>
            <person name="Gargeya S."/>
            <person name="Alvarado L."/>
            <person name="Berlin A."/>
            <person name="Chapman S.B."/>
            <person name="Chen Z."/>
            <person name="Freedman E."/>
            <person name="Gellesch M."/>
            <person name="Goldberg J."/>
            <person name="Griggs A."/>
            <person name="Gujja S."/>
            <person name="Heilman E."/>
            <person name="Heiman D."/>
            <person name="Howarth C."/>
            <person name="Mehta T."/>
            <person name="Neiman D."/>
            <person name="Pearson M."/>
            <person name="Roberts A."/>
            <person name="Saif S."/>
            <person name="Shea T."/>
            <person name="Shenoy N."/>
            <person name="Sisk P."/>
            <person name="Stolte C."/>
            <person name="Sykes S."/>
            <person name="White J."/>
            <person name="Yandava C."/>
            <person name="Haas B."/>
            <person name="Nusbaum C."/>
            <person name="Birren B."/>
        </authorList>
    </citation>
    <scope>NUCLEOTIDE SEQUENCE [LARGE SCALE GENOMIC DNA]</scope>
    <source>
        <strain evidence="10">ATCC 50818</strain>
    </source>
</reference>
<keyword evidence="8" id="KW-0732">Signal</keyword>
<organism evidence="11">
    <name type="scientific">Salpingoeca rosetta (strain ATCC 50818 / BSB-021)</name>
    <dbReference type="NCBI Taxonomy" id="946362"/>
    <lineage>
        <taxon>Eukaryota</taxon>
        <taxon>Choanoflagellata</taxon>
        <taxon>Craspedida</taxon>
        <taxon>Salpingoecidae</taxon>
        <taxon>Salpingoeca</taxon>
    </lineage>
</organism>
<evidence type="ECO:0000256" key="4">
    <source>
        <dbReference type="ARBA" id="ARBA00022989"/>
    </source>
</evidence>
<keyword evidence="11" id="KW-1185">Reference proteome</keyword>
<feature type="transmembrane region" description="Helical" evidence="7">
    <location>
        <begin position="472"/>
        <end position="495"/>
    </location>
</feature>
<feature type="transmembrane region" description="Helical" evidence="7">
    <location>
        <begin position="528"/>
        <end position="552"/>
    </location>
</feature>
<proteinExistence type="inferred from homology"/>
<dbReference type="GeneID" id="16070601"/>
<evidence type="ECO:0000256" key="8">
    <source>
        <dbReference type="SAM" id="SignalP"/>
    </source>
</evidence>
<accession>F2ULI8</accession>
<keyword evidence="3 7" id="KW-0812">Transmembrane</keyword>
<dbReference type="Pfam" id="PF00566">
    <property type="entry name" value="RabGAP-TBC"/>
    <property type="match status" value="1"/>
</dbReference>
<dbReference type="OrthoDB" id="44736at2759"/>
<evidence type="ECO:0000313" key="11">
    <source>
        <dbReference type="Proteomes" id="UP000007799"/>
    </source>
</evidence>
<evidence type="ECO:0000259" key="9">
    <source>
        <dbReference type="PROSITE" id="PS50086"/>
    </source>
</evidence>
<comment type="similarity">
    <text evidence="2">Belongs to the prominin family.</text>
</comment>
<dbReference type="Gene3D" id="1.10.8.270">
    <property type="entry name" value="putative rabgap domain of human tbc1 domain family member 14 like domains"/>
    <property type="match status" value="1"/>
</dbReference>
<name>F2ULI8_SALR5</name>
<dbReference type="PANTHER" id="PTHR22730">
    <property type="entry name" value="PROMININ PROM PROTEIN"/>
    <property type="match status" value="1"/>
</dbReference>
<dbReference type="eggNOG" id="KOG4331">
    <property type="taxonomic scope" value="Eukaryota"/>
</dbReference>
<gene>
    <name evidence="10" type="ORF">PTSG_09622</name>
</gene>
<feature type="transmembrane region" description="Helical" evidence="7">
    <location>
        <begin position="814"/>
        <end position="835"/>
    </location>
</feature>
<evidence type="ECO:0000256" key="7">
    <source>
        <dbReference type="SAM" id="Phobius"/>
    </source>
</evidence>
<keyword evidence="4 7" id="KW-1133">Transmembrane helix</keyword>
<comment type="subcellular location">
    <subcellularLocation>
        <location evidence="1">Membrane</location>
        <topology evidence="1">Multi-pass membrane protein</topology>
    </subcellularLocation>
</comment>
<feature type="domain" description="Rab-GAP TBC" evidence="9">
    <location>
        <begin position="1008"/>
        <end position="1206"/>
    </location>
</feature>
<dbReference type="eggNOG" id="KOG2222">
    <property type="taxonomic scope" value="Eukaryota"/>
</dbReference>
<dbReference type="STRING" id="946362.F2ULI8"/>
<dbReference type="InterPro" id="IPR008795">
    <property type="entry name" value="Prominin"/>
</dbReference>
<dbReference type="InParanoid" id="F2ULI8"/>
<feature type="transmembrane region" description="Helical" evidence="7">
    <location>
        <begin position="856"/>
        <end position="884"/>
    </location>
</feature>
<dbReference type="Gene3D" id="2.60.40.200">
    <property type="entry name" value="Superoxide dismutase, copper/zinc binding domain"/>
    <property type="match status" value="1"/>
</dbReference>